<reference evidence="3 4" key="1">
    <citation type="submission" date="2021-10" db="EMBL/GenBank/DDBJ databases">
        <title>Collection of gut derived symbiotic bacterial strains cultured from healthy donors.</title>
        <authorList>
            <person name="Lin H."/>
            <person name="Littmann E."/>
            <person name="Kohout C."/>
            <person name="Pamer E.G."/>
        </authorList>
    </citation>
    <scope>NUCLEOTIDE SEQUENCE [LARGE SCALE GENOMIC DNA]</scope>
    <source>
        <strain evidence="3 4">DFI.1.165</strain>
    </source>
</reference>
<gene>
    <name evidence="3" type="ORF">LIZ65_01800</name>
</gene>
<dbReference type="EMBL" id="JAJCIS010000001">
    <property type="protein sequence ID" value="MCB7386007.1"/>
    <property type="molecule type" value="Genomic_DNA"/>
</dbReference>
<dbReference type="HAMAP" id="MF_01054">
    <property type="entry name" value="UPF0237"/>
    <property type="match status" value="1"/>
</dbReference>
<dbReference type="SUPFAM" id="SSF55021">
    <property type="entry name" value="ACT-like"/>
    <property type="match status" value="1"/>
</dbReference>
<evidence type="ECO:0000313" key="3">
    <source>
        <dbReference type="EMBL" id="MCB7386007.1"/>
    </source>
</evidence>
<dbReference type="InterPro" id="IPR050990">
    <property type="entry name" value="UPF0237/GcvR_regulator"/>
</dbReference>
<dbReference type="InterPro" id="IPR002912">
    <property type="entry name" value="ACT_dom"/>
</dbReference>
<dbReference type="CDD" id="cd04872">
    <property type="entry name" value="ACT_1ZPV"/>
    <property type="match status" value="1"/>
</dbReference>
<evidence type="ECO:0000313" key="4">
    <source>
        <dbReference type="Proteomes" id="UP001299546"/>
    </source>
</evidence>
<dbReference type="PROSITE" id="PS51671">
    <property type="entry name" value="ACT"/>
    <property type="match status" value="1"/>
</dbReference>
<comment type="caution">
    <text evidence="3">The sequence shown here is derived from an EMBL/GenBank/DDBJ whole genome shotgun (WGS) entry which is preliminary data.</text>
</comment>
<name>A0ABS8DC79_9FIRM</name>
<accession>A0ABS8DC79</accession>
<proteinExistence type="inferred from homology"/>
<keyword evidence="4" id="KW-1185">Reference proteome</keyword>
<feature type="domain" description="ACT" evidence="2">
    <location>
        <begin position="5"/>
        <end position="79"/>
    </location>
</feature>
<evidence type="ECO:0000259" key="2">
    <source>
        <dbReference type="PROSITE" id="PS51671"/>
    </source>
</evidence>
<dbReference type="InterPro" id="IPR045865">
    <property type="entry name" value="ACT-like_dom_sf"/>
</dbReference>
<evidence type="ECO:0000256" key="1">
    <source>
        <dbReference type="HAMAP-Rule" id="MF_01054"/>
    </source>
</evidence>
<dbReference type="PANTHER" id="PTHR34875">
    <property type="entry name" value="UPF0237 PROTEIN MJ1558"/>
    <property type="match status" value="1"/>
</dbReference>
<dbReference type="Proteomes" id="UP001299546">
    <property type="component" value="Unassembled WGS sequence"/>
</dbReference>
<organism evidence="3 4">
    <name type="scientific">Bariatricus massiliensis</name>
    <dbReference type="NCBI Taxonomy" id="1745713"/>
    <lineage>
        <taxon>Bacteria</taxon>
        <taxon>Bacillati</taxon>
        <taxon>Bacillota</taxon>
        <taxon>Clostridia</taxon>
        <taxon>Lachnospirales</taxon>
        <taxon>Lachnospiraceae</taxon>
        <taxon>Bariatricus</taxon>
    </lineage>
</organism>
<dbReference type="Pfam" id="PF13740">
    <property type="entry name" value="ACT_6"/>
    <property type="match status" value="1"/>
</dbReference>
<comment type="similarity">
    <text evidence="1">Belongs to the UPF0237 family.</text>
</comment>
<sequence>MKKCIVTVVGKDSVGIIAKVCSYLAENNINILDISQTIVDGYFNMVAVTDVDNSAKELELVSEELRSLGLQIGVDIHCQSQEIFEKMHRL</sequence>
<dbReference type="Gene3D" id="3.30.70.260">
    <property type="match status" value="1"/>
</dbReference>
<dbReference type="NCBIfam" id="NF001220">
    <property type="entry name" value="PRK00194.1"/>
    <property type="match status" value="1"/>
</dbReference>
<dbReference type="InterPro" id="IPR022986">
    <property type="entry name" value="UPF0237_ACT"/>
</dbReference>
<dbReference type="RefSeq" id="WP_066732089.1">
    <property type="nucleotide sequence ID" value="NZ_JAJCIQ010000001.1"/>
</dbReference>
<protein>
    <recommendedName>
        <fullName evidence="1">UPF0237 protein LIZ65_01800</fullName>
    </recommendedName>
</protein>
<dbReference type="PANTHER" id="PTHR34875:SF6">
    <property type="entry name" value="UPF0237 PROTEIN MJ1558"/>
    <property type="match status" value="1"/>
</dbReference>